<dbReference type="EMBL" id="QLUW01000004">
    <property type="protein sequence ID" value="RAP74676.1"/>
    <property type="molecule type" value="Genomic_DNA"/>
</dbReference>
<organism evidence="1 2">
    <name type="scientific">Paenibacillus montanisoli</name>
    <dbReference type="NCBI Taxonomy" id="2081970"/>
    <lineage>
        <taxon>Bacteria</taxon>
        <taxon>Bacillati</taxon>
        <taxon>Bacillota</taxon>
        <taxon>Bacilli</taxon>
        <taxon>Bacillales</taxon>
        <taxon>Paenibacillaceae</taxon>
        <taxon>Paenibacillus</taxon>
    </lineage>
</organism>
<dbReference type="RefSeq" id="WP_112884464.1">
    <property type="nucleotide sequence ID" value="NZ_QLUW01000004.1"/>
</dbReference>
<protein>
    <submittedName>
        <fullName evidence="1">Uncharacterized protein</fullName>
    </submittedName>
</protein>
<dbReference type="OrthoDB" id="3229063at2"/>
<dbReference type="SUPFAM" id="SSF54909">
    <property type="entry name" value="Dimeric alpha+beta barrel"/>
    <property type="match status" value="1"/>
</dbReference>
<keyword evidence="2" id="KW-1185">Reference proteome</keyword>
<dbReference type="AlphaFoldDB" id="A0A328U490"/>
<dbReference type="InterPro" id="IPR011008">
    <property type="entry name" value="Dimeric_a/b-barrel"/>
</dbReference>
<proteinExistence type="predicted"/>
<name>A0A328U490_9BACL</name>
<dbReference type="Proteomes" id="UP000249260">
    <property type="component" value="Unassembled WGS sequence"/>
</dbReference>
<evidence type="ECO:0000313" key="2">
    <source>
        <dbReference type="Proteomes" id="UP000249260"/>
    </source>
</evidence>
<accession>A0A328U490</accession>
<comment type="caution">
    <text evidence="1">The sequence shown here is derived from an EMBL/GenBank/DDBJ whole genome shotgun (WGS) entry which is preliminary data.</text>
</comment>
<sequence length="221" mass="25690">MPANIHRFMWISAIKRGMEEAFATELAGAGVQLRKRLQRQGVLTCSVFREGRYLFTYLEAGGADSLWAWDDRLSSLLDAWPGIGERDAHELRMNDIFHDDIPLDDVPWRRPGYRPTQRVGSLAKLKPEQYASYVFLHYQLQEEQPRLFNKYYTIGSFGDYIFSYHELPAIVEPTRKGLLATSETPPDWGVAMAPHFEPWADDTEREPVWRVMEEIFSMSRD</sequence>
<reference evidence="1 2" key="1">
    <citation type="submission" date="2018-06" db="EMBL/GenBank/DDBJ databases">
        <title>Paenibacillus montanisoli sp. nov., isolated from mountain area soil.</title>
        <authorList>
            <person name="Wu M."/>
        </authorList>
    </citation>
    <scope>NUCLEOTIDE SEQUENCE [LARGE SCALE GENOMIC DNA]</scope>
    <source>
        <strain evidence="1 2">RA17</strain>
    </source>
</reference>
<gene>
    <name evidence="1" type="ORF">DL346_21775</name>
</gene>
<evidence type="ECO:0000313" key="1">
    <source>
        <dbReference type="EMBL" id="RAP74676.1"/>
    </source>
</evidence>